<dbReference type="InterPro" id="IPR000073">
    <property type="entry name" value="AB_hydrolase_1"/>
</dbReference>
<dbReference type="InterPro" id="IPR029058">
    <property type="entry name" value="AB_hydrolase_fold"/>
</dbReference>
<feature type="domain" description="AB hydrolase-1" evidence="3">
    <location>
        <begin position="33"/>
        <end position="284"/>
    </location>
</feature>
<gene>
    <name evidence="4" type="ORF">Lbir_0568</name>
    <name evidence="5" type="ORF">NCTC12437_01629</name>
</gene>
<reference evidence="4 6" key="1">
    <citation type="submission" date="2015-11" db="EMBL/GenBank/DDBJ databases">
        <title>Genomic analysis of 38 Legionella species identifies large and diverse effector repertoires.</title>
        <authorList>
            <person name="Burstein D."/>
            <person name="Amaro F."/>
            <person name="Zusman T."/>
            <person name="Lifshitz Z."/>
            <person name="Cohen O."/>
            <person name="Gilbert J.A."/>
            <person name="Pupko T."/>
            <person name="Shuman H.A."/>
            <person name="Segal G."/>
        </authorList>
    </citation>
    <scope>NUCLEOTIDE SEQUENCE [LARGE SCALE GENOMIC DNA]</scope>
    <source>
        <strain evidence="4 6">CDC#1407-AL-14</strain>
    </source>
</reference>
<evidence type="ECO:0000313" key="5">
    <source>
        <dbReference type="EMBL" id="STX31855.1"/>
    </source>
</evidence>
<keyword evidence="2 5" id="KW-0378">Hydrolase</keyword>
<comment type="similarity">
    <text evidence="1">Belongs to the AB hydrolase superfamily.</text>
</comment>
<dbReference type="EMBL" id="UGNW01000001">
    <property type="protein sequence ID" value="STX31855.1"/>
    <property type="molecule type" value="Genomic_DNA"/>
</dbReference>
<evidence type="ECO:0000313" key="7">
    <source>
        <dbReference type="Proteomes" id="UP000255066"/>
    </source>
</evidence>
<accession>A0A378IAR7</accession>
<dbReference type="RefSeq" id="WP_237758960.1">
    <property type="nucleotide sequence ID" value="NZ_CAAAHV010000022.1"/>
</dbReference>
<dbReference type="Proteomes" id="UP000054735">
    <property type="component" value="Unassembled WGS sequence"/>
</dbReference>
<dbReference type="PANTHER" id="PTHR43798:SF14">
    <property type="entry name" value="SERINE HYDROLASE-LIKE PROTEIN DDB_G0286239"/>
    <property type="match status" value="1"/>
</dbReference>
<dbReference type="GO" id="GO:0050357">
    <property type="term" value="F:tropinesterase activity"/>
    <property type="evidence" value="ECO:0007669"/>
    <property type="project" value="UniProtKB-EC"/>
</dbReference>
<evidence type="ECO:0000259" key="3">
    <source>
        <dbReference type="Pfam" id="PF00561"/>
    </source>
</evidence>
<dbReference type="InterPro" id="IPR050266">
    <property type="entry name" value="AB_hydrolase_sf"/>
</dbReference>
<sequence>MATMKEHHFSGFTADGFHQVYYTEWGTANSLFPPIICIHGLARNRRDFTALANFLSEHNRHVFSIDIPGRGDSSWFKNPKHYNFVQYMNDVNTLIARIDCEKVDLIGTSMGGLIGMMMAALPQTPINRLIMNDVGPQVPVKALWRLSKYIGKNPVFNGPGDAKAYFKTIYADFGIEREEDWDDLTASSIKQRADSQYVMKMDPEIKNAKHFTDFVKEFFHHPHKALEGIIFDVDMWTVWEKVRCPVMVIRGHHSDLLLPEHIARMKRYHQEVMLVTVENAGHAPALMNLREQQIILDWLGYRLA</sequence>
<dbReference type="Gene3D" id="3.40.50.1820">
    <property type="entry name" value="alpha/beta hydrolase"/>
    <property type="match status" value="1"/>
</dbReference>
<evidence type="ECO:0000256" key="2">
    <source>
        <dbReference type="ARBA" id="ARBA00022801"/>
    </source>
</evidence>
<dbReference type="Proteomes" id="UP000255066">
    <property type="component" value="Unassembled WGS sequence"/>
</dbReference>
<dbReference type="EMBL" id="LNXT01000006">
    <property type="protein sequence ID" value="KTC75194.1"/>
    <property type="molecule type" value="Genomic_DNA"/>
</dbReference>
<dbReference type="AlphaFoldDB" id="A0A378IAR7"/>
<evidence type="ECO:0000313" key="6">
    <source>
        <dbReference type="Proteomes" id="UP000054735"/>
    </source>
</evidence>
<dbReference type="EC" id="3.1.1.10" evidence="5"/>
<evidence type="ECO:0000313" key="4">
    <source>
        <dbReference type="EMBL" id="KTC75194.1"/>
    </source>
</evidence>
<dbReference type="STRING" id="28083.Lbir_0568"/>
<keyword evidence="6" id="KW-1185">Reference proteome</keyword>
<dbReference type="Pfam" id="PF00561">
    <property type="entry name" value="Abhydrolase_1"/>
    <property type="match status" value="1"/>
</dbReference>
<protein>
    <submittedName>
        <fullName evidence="4 5">Hydrolase</fullName>
        <ecNumber evidence="5">3.1.1.10</ecNumber>
    </submittedName>
</protein>
<proteinExistence type="inferred from homology"/>
<dbReference type="PANTHER" id="PTHR43798">
    <property type="entry name" value="MONOACYLGLYCEROL LIPASE"/>
    <property type="match status" value="1"/>
</dbReference>
<dbReference type="SUPFAM" id="SSF53474">
    <property type="entry name" value="alpha/beta-Hydrolases"/>
    <property type="match status" value="1"/>
</dbReference>
<evidence type="ECO:0000256" key="1">
    <source>
        <dbReference type="ARBA" id="ARBA00008645"/>
    </source>
</evidence>
<organism evidence="5 7">
    <name type="scientific">Legionella birminghamensis</name>
    <dbReference type="NCBI Taxonomy" id="28083"/>
    <lineage>
        <taxon>Bacteria</taxon>
        <taxon>Pseudomonadati</taxon>
        <taxon>Pseudomonadota</taxon>
        <taxon>Gammaproteobacteria</taxon>
        <taxon>Legionellales</taxon>
        <taxon>Legionellaceae</taxon>
        <taxon>Legionella</taxon>
    </lineage>
</organism>
<name>A0A378IAR7_9GAMM</name>
<dbReference type="GO" id="GO:0016020">
    <property type="term" value="C:membrane"/>
    <property type="evidence" value="ECO:0007669"/>
    <property type="project" value="TreeGrafter"/>
</dbReference>
<reference evidence="5 7" key="2">
    <citation type="submission" date="2018-06" db="EMBL/GenBank/DDBJ databases">
        <authorList>
            <consortium name="Pathogen Informatics"/>
            <person name="Doyle S."/>
        </authorList>
    </citation>
    <scope>NUCLEOTIDE SEQUENCE [LARGE SCALE GENOMIC DNA]</scope>
    <source>
        <strain evidence="5 7">NCTC12437</strain>
    </source>
</reference>